<protein>
    <submittedName>
        <fullName evidence="2">Omp-1-9</fullName>
    </submittedName>
</protein>
<feature type="domain" description="Msp4/OMP-like" evidence="1">
    <location>
        <begin position="33"/>
        <end position="281"/>
    </location>
</feature>
<dbReference type="Pfam" id="PF01617">
    <property type="entry name" value="Surface_Ag_2"/>
    <property type="match status" value="1"/>
</dbReference>
<accession>B1N6B2</accession>
<name>B1N6B2_9RICK</name>
<organism evidence="2">
    <name type="scientific">Ehrlichia ewingii</name>
    <dbReference type="NCBI Taxonomy" id="947"/>
    <lineage>
        <taxon>Bacteria</taxon>
        <taxon>Pseudomonadati</taxon>
        <taxon>Pseudomonadota</taxon>
        <taxon>Alphaproteobacteria</taxon>
        <taxon>Rickettsiales</taxon>
        <taxon>Anaplasmataceae</taxon>
        <taxon>Ehrlichia</taxon>
    </lineage>
</organism>
<proteinExistence type="predicted"/>
<evidence type="ECO:0000313" key="2">
    <source>
        <dbReference type="EMBL" id="ABO36249.1"/>
    </source>
</evidence>
<sequence length="281" mass="31652">MSNKKIFSIIGQALTCLVLFSPIYSFSESNHYDKSLYVAGQYKSSLSHFTNFSVRETDINTKGLFKLGHGVTLVEEDIKNHLQFTIPHSVAFKNNFANFSAAVGYISPGGPRVEIEGSYENFDVKDLKNCTIQDACRYLSLAREICKENDKPTPKEKKYVVMRNDGISITSVTINGCYDFSINKLPKISPYICAGFGGDFIEFFDSVRVKFAYQSKLGINYSLSSNFILFVDGYYHRVIGNQFKNLNVQNMFDSNEPYVTSAIATLNIEHFGGGFGLRFIF</sequence>
<dbReference type="Gene3D" id="2.40.160.20">
    <property type="match status" value="1"/>
</dbReference>
<dbReference type="InterPro" id="IPR002566">
    <property type="entry name" value="Msp4_OMP-like"/>
</dbReference>
<dbReference type="InterPro" id="IPR011250">
    <property type="entry name" value="OMP/PagP_B-barrel"/>
</dbReference>
<evidence type="ECO:0000259" key="1">
    <source>
        <dbReference type="Pfam" id="PF01617"/>
    </source>
</evidence>
<dbReference type="AlphaFoldDB" id="B1N6B2"/>
<dbReference type="EMBL" id="EF116932">
    <property type="protein sequence ID" value="ABO36249.1"/>
    <property type="molecule type" value="Genomic_DNA"/>
</dbReference>
<reference evidence="2" key="1">
    <citation type="journal article" date="2008" name="Clin. Vaccine Immunol.">
        <title>Identification of 19 polymorphic major outer membrane protein genes and their immunogenic peptides in Ehrlichia ewingii for use in a serodiagnostic assay.</title>
        <authorList>
            <person name="Zhang C."/>
            <person name="Xiong Q."/>
            <person name="Kikuchi T."/>
            <person name="Rikihisa Y."/>
        </authorList>
    </citation>
    <scope>NUCLEOTIDE SEQUENCE</scope>
</reference>
<gene>
    <name evidence="2" type="primary">omp19</name>
</gene>
<dbReference type="SUPFAM" id="SSF56925">
    <property type="entry name" value="OMPA-like"/>
    <property type="match status" value="1"/>
</dbReference>